<keyword evidence="2" id="KW-1185">Reference proteome</keyword>
<dbReference type="HOGENOM" id="CLU_2191078_0_0_2"/>
<dbReference type="AlphaFoldDB" id="D7DSM4"/>
<accession>D7DSM4</accession>
<reference evidence="1 2" key="1">
    <citation type="submission" date="2010-05" db="EMBL/GenBank/DDBJ databases">
        <title>Complete sequence of Methanococcus voltae A3.</title>
        <authorList>
            <consortium name="US DOE Joint Genome Institute"/>
            <person name="Lucas S."/>
            <person name="Copeland A."/>
            <person name="Lapidus A."/>
            <person name="Cheng J.-F."/>
            <person name="Bruce D."/>
            <person name="Goodwin L."/>
            <person name="Pitluck S."/>
            <person name="Lowry S."/>
            <person name="Clum A."/>
            <person name="Land M."/>
            <person name="Hauser L."/>
            <person name="Kyrpides N."/>
            <person name="Mikhailova N."/>
            <person name="Whitman W.B."/>
            <person name="Woyke T."/>
        </authorList>
    </citation>
    <scope>NUCLEOTIDE SEQUENCE [LARGE SCALE GENOMIC DNA]</scope>
    <source>
        <strain evidence="2">ATCC BAA-1334 / A3</strain>
    </source>
</reference>
<proteinExistence type="predicted"/>
<protein>
    <submittedName>
        <fullName evidence="1">Uncharacterized protein</fullName>
    </submittedName>
</protein>
<gene>
    <name evidence="1" type="ordered locus">Mvol_0474</name>
</gene>
<dbReference type="EMBL" id="CP002057">
    <property type="protein sequence ID" value="ADI36134.1"/>
    <property type="molecule type" value="Genomic_DNA"/>
</dbReference>
<dbReference type="Proteomes" id="UP000007722">
    <property type="component" value="Chromosome"/>
</dbReference>
<dbReference type="STRING" id="456320.Mvol_0474"/>
<sequence>MKKLEQREEEINKIIIKAIKFSKRANLEVNVSQKGEITTIDFLKDSILINTIKLCKWFPITVISYPDNDEPMWEVQEVATNNVKGWSIDSLALFTEEPQEVAENDKTI</sequence>
<dbReference type="KEGG" id="mvo:Mvol_0474"/>
<organism evidence="1 2">
    <name type="scientific">Methanococcus voltae (strain ATCC BAA-1334 / A3)</name>
    <dbReference type="NCBI Taxonomy" id="456320"/>
    <lineage>
        <taxon>Archaea</taxon>
        <taxon>Methanobacteriati</taxon>
        <taxon>Methanobacteriota</taxon>
        <taxon>Methanomada group</taxon>
        <taxon>Methanococci</taxon>
        <taxon>Methanococcales</taxon>
        <taxon>Methanococcaceae</taxon>
        <taxon>Methanococcus</taxon>
    </lineage>
</organism>
<evidence type="ECO:0000313" key="2">
    <source>
        <dbReference type="Proteomes" id="UP000007722"/>
    </source>
</evidence>
<dbReference type="InParanoid" id="D7DSM4"/>
<name>D7DSM4_METV3</name>
<evidence type="ECO:0000313" key="1">
    <source>
        <dbReference type="EMBL" id="ADI36134.1"/>
    </source>
</evidence>
<dbReference type="OrthoDB" id="373860at2157"/>